<keyword evidence="3" id="KW-0862">Zinc</keyword>
<keyword evidence="2" id="KW-0479">Metal-binding</keyword>
<dbReference type="PANTHER" id="PTHR47782">
    <property type="entry name" value="ZN(II)2CYS6 TRANSCRIPTION FACTOR (EUROFUNG)-RELATED"/>
    <property type="match status" value="1"/>
</dbReference>
<dbReference type="AlphaFoldDB" id="A0A871RBN8"/>
<dbReference type="GO" id="GO:0000981">
    <property type="term" value="F:DNA-binding transcription factor activity, RNA polymerase II-specific"/>
    <property type="evidence" value="ECO:0007669"/>
    <property type="project" value="InterPro"/>
</dbReference>
<keyword evidence="9" id="KW-0472">Membrane</keyword>
<evidence type="ECO:0000256" key="4">
    <source>
        <dbReference type="ARBA" id="ARBA00023015"/>
    </source>
</evidence>
<name>A0A871RBN8_DEKBR</name>
<keyword evidence="6" id="KW-0804">Transcription</keyword>
<accession>A0A871RBN8</accession>
<feature type="transmembrane region" description="Helical" evidence="9">
    <location>
        <begin position="528"/>
        <end position="549"/>
    </location>
</feature>
<feature type="compositionally biased region" description="Polar residues" evidence="8">
    <location>
        <begin position="111"/>
        <end position="124"/>
    </location>
</feature>
<dbReference type="GO" id="GO:0043565">
    <property type="term" value="F:sequence-specific DNA binding"/>
    <property type="evidence" value="ECO:0007669"/>
    <property type="project" value="TreeGrafter"/>
</dbReference>
<dbReference type="GO" id="GO:0008270">
    <property type="term" value="F:zinc ion binding"/>
    <property type="evidence" value="ECO:0007669"/>
    <property type="project" value="InterPro"/>
</dbReference>
<evidence type="ECO:0000256" key="7">
    <source>
        <dbReference type="ARBA" id="ARBA00023242"/>
    </source>
</evidence>
<dbReference type="PROSITE" id="PS50048">
    <property type="entry name" value="ZN2_CY6_FUNGAL_2"/>
    <property type="match status" value="1"/>
</dbReference>
<dbReference type="GO" id="GO:0045944">
    <property type="term" value="P:positive regulation of transcription by RNA polymerase II"/>
    <property type="evidence" value="ECO:0007669"/>
    <property type="project" value="TreeGrafter"/>
</dbReference>
<keyword evidence="4" id="KW-0805">Transcription regulation</keyword>
<dbReference type="Pfam" id="PF04082">
    <property type="entry name" value="Fungal_trans"/>
    <property type="match status" value="1"/>
</dbReference>
<dbReference type="Gene3D" id="4.10.240.10">
    <property type="entry name" value="Zn(2)-C6 fungal-type DNA-binding domain"/>
    <property type="match status" value="1"/>
</dbReference>
<feature type="region of interest" description="Disordered" evidence="8">
    <location>
        <begin position="97"/>
        <end position="125"/>
    </location>
</feature>
<evidence type="ECO:0000256" key="8">
    <source>
        <dbReference type="SAM" id="MobiDB-lite"/>
    </source>
</evidence>
<proteinExistence type="predicted"/>
<dbReference type="GO" id="GO:0005634">
    <property type="term" value="C:nucleus"/>
    <property type="evidence" value="ECO:0007669"/>
    <property type="project" value="UniProtKB-SubCell"/>
</dbReference>
<keyword evidence="7" id="KW-0539">Nucleus</keyword>
<dbReference type="SMART" id="SM00066">
    <property type="entry name" value="GAL4"/>
    <property type="match status" value="1"/>
</dbReference>
<evidence type="ECO:0000256" key="5">
    <source>
        <dbReference type="ARBA" id="ARBA00023125"/>
    </source>
</evidence>
<feature type="domain" description="Zn(2)-C6 fungal-type" evidence="10">
    <location>
        <begin position="19"/>
        <end position="48"/>
    </location>
</feature>
<organism evidence="11 12">
    <name type="scientific">Dekkera bruxellensis</name>
    <name type="common">Brettanomyces custersii</name>
    <dbReference type="NCBI Taxonomy" id="5007"/>
    <lineage>
        <taxon>Eukaryota</taxon>
        <taxon>Fungi</taxon>
        <taxon>Dikarya</taxon>
        <taxon>Ascomycota</taxon>
        <taxon>Saccharomycotina</taxon>
        <taxon>Pichiomycetes</taxon>
        <taxon>Pichiales</taxon>
        <taxon>Pichiaceae</taxon>
        <taxon>Brettanomyces</taxon>
    </lineage>
</organism>
<feature type="compositionally biased region" description="Basic and acidic residues" evidence="8">
    <location>
        <begin position="97"/>
        <end position="107"/>
    </location>
</feature>
<dbReference type="CDD" id="cd12148">
    <property type="entry name" value="fungal_TF_MHR"/>
    <property type="match status" value="1"/>
</dbReference>
<dbReference type="InterPro" id="IPR052202">
    <property type="entry name" value="Yeast_MetPath_Reg"/>
</dbReference>
<evidence type="ECO:0000256" key="1">
    <source>
        <dbReference type="ARBA" id="ARBA00004123"/>
    </source>
</evidence>
<dbReference type="RefSeq" id="XP_041139752.1">
    <property type="nucleotide sequence ID" value="XM_041281961.1"/>
</dbReference>
<dbReference type="Pfam" id="PF00172">
    <property type="entry name" value="Zn_clus"/>
    <property type="match status" value="1"/>
</dbReference>
<dbReference type="EMBL" id="CP063137">
    <property type="protein sequence ID" value="QOU23259.1"/>
    <property type="molecule type" value="Genomic_DNA"/>
</dbReference>
<dbReference type="SMART" id="SM00906">
    <property type="entry name" value="Fungal_trans"/>
    <property type="match status" value="1"/>
</dbReference>
<comment type="subcellular location">
    <subcellularLocation>
        <location evidence="1">Nucleus</location>
    </subcellularLocation>
</comment>
<dbReference type="PANTHER" id="PTHR47782:SF12">
    <property type="entry name" value="ZN(II)2CYS6 TRANSCRIPTION FACTOR (EUROFUNG)"/>
    <property type="match status" value="1"/>
</dbReference>
<dbReference type="InterPro" id="IPR001138">
    <property type="entry name" value="Zn2Cys6_DnaBD"/>
</dbReference>
<dbReference type="OrthoDB" id="2399539at2759"/>
<keyword evidence="9" id="KW-0812">Transmembrane</keyword>
<evidence type="ECO:0000256" key="9">
    <source>
        <dbReference type="SAM" id="Phobius"/>
    </source>
</evidence>
<dbReference type="GeneID" id="64575376"/>
<dbReference type="Proteomes" id="UP000663131">
    <property type="component" value="Chromosome 9"/>
</dbReference>
<evidence type="ECO:0000256" key="3">
    <source>
        <dbReference type="ARBA" id="ARBA00022833"/>
    </source>
</evidence>
<dbReference type="InterPro" id="IPR036864">
    <property type="entry name" value="Zn2-C6_fun-type_DNA-bd_sf"/>
</dbReference>
<evidence type="ECO:0000313" key="11">
    <source>
        <dbReference type="EMBL" id="QOU23259.1"/>
    </source>
</evidence>
<evidence type="ECO:0000313" key="12">
    <source>
        <dbReference type="Proteomes" id="UP000663131"/>
    </source>
</evidence>
<dbReference type="SUPFAM" id="SSF57701">
    <property type="entry name" value="Zn2/Cys6 DNA-binding domain"/>
    <property type="match status" value="1"/>
</dbReference>
<keyword evidence="9" id="KW-1133">Transmembrane helix</keyword>
<sequence>MLTKSPVRKKKKNNRVLLACNRCKKKKKKCDGRQPCRSCKGVEAQCIYETSRSYFPTTSIEIQHNVDTKIDELNRLRDELANAKVKIRFQNDRIKKLEESQTNDSDRPSINGINGQPQDISMQSQEKKSPFARITFATAIMKILYHDQNERNEYIGSFAILSISKAIRNLLGAPRKPKPPPVFLDGDYQYPYGIPISIEADFLKNFLNISHNRYMIIRPGDIKKVFGQKTSERSPWEEFYLSISLGIGCRLVGLLHVTSYLSPEFYFRNAMKHLSDANLNSLQKIQACALIAIFVGKCYNNFFYLSSWELIGMAMRMLIQNGFHRKKEVTIEGCVEYEFMKRLFWSVYDYEKALSLSMGRPTSINDEFIDIPLPLSIELADNPTKQDVTLLYKTQKMQQDGVDFVQPITRLTSFIQTSIIRQIESRTHILFYSVNTLIPNADSFELIMNSIEKWHADIPPRATFEKTMEGKESYDYFEVLYHRARLLLLLPKMMLGSHKQRASLLKSACASASGICDGYMGMHEDSVLVFSMFAFHTAFLAGVTMVYYIRFNGYSHFLKLRSSMRSCSNLL</sequence>
<evidence type="ECO:0000256" key="2">
    <source>
        <dbReference type="ARBA" id="ARBA00022723"/>
    </source>
</evidence>
<evidence type="ECO:0000259" key="10">
    <source>
        <dbReference type="PROSITE" id="PS50048"/>
    </source>
</evidence>
<keyword evidence="5" id="KW-0238">DNA-binding</keyword>
<dbReference type="PROSITE" id="PS00463">
    <property type="entry name" value="ZN2_CY6_FUNGAL_1"/>
    <property type="match status" value="1"/>
</dbReference>
<gene>
    <name evidence="11" type="ORF">BRETT_003452</name>
</gene>
<dbReference type="KEGG" id="bbrx:BRETT_003452"/>
<evidence type="ECO:0000256" key="6">
    <source>
        <dbReference type="ARBA" id="ARBA00023163"/>
    </source>
</evidence>
<reference evidence="11" key="1">
    <citation type="submission" date="2020-10" db="EMBL/GenBank/DDBJ databases">
        <authorList>
            <person name="Palmer J.M."/>
        </authorList>
    </citation>
    <scope>NUCLEOTIDE SEQUENCE</scope>
    <source>
        <strain evidence="11">UCD 2041</strain>
    </source>
</reference>
<dbReference type="GO" id="GO:0006351">
    <property type="term" value="P:DNA-templated transcription"/>
    <property type="evidence" value="ECO:0007669"/>
    <property type="project" value="InterPro"/>
</dbReference>
<protein>
    <recommendedName>
        <fullName evidence="10">Zn(2)-C6 fungal-type domain-containing protein</fullName>
    </recommendedName>
</protein>
<dbReference type="InterPro" id="IPR007219">
    <property type="entry name" value="XnlR_reg_dom"/>
</dbReference>
<reference evidence="11" key="2">
    <citation type="journal article" name="BMC Genomics">
        <title>New genome assemblies reveal patterns of domestication and adaptation across Brettanomyces (Dekkera) species.</title>
        <authorList>
            <person name="Roach M.J."/>
            <person name="Borneman A.R."/>
        </authorList>
    </citation>
    <scope>NUCLEOTIDE SEQUENCE</scope>
    <source>
        <strain evidence="11">UCD 2041</strain>
    </source>
</reference>